<dbReference type="HOGENOM" id="CLU_015768_6_3_0"/>
<dbReference type="InterPro" id="IPR045462">
    <property type="entry name" value="aa-tRNA-synth_I_cd-bd"/>
</dbReference>
<dbReference type="InterPro" id="IPR020752">
    <property type="entry name" value="Glu-tRNA-synth_I_codon-bd_sub1"/>
</dbReference>
<comment type="similarity">
    <text evidence="2 10">Belongs to the class-I aminoacyl-tRNA synthetase family. Glutamate--tRNA ligase type 1 subfamily.</text>
</comment>
<keyword evidence="9 10" id="KW-0030">Aminoacyl-tRNA synthetase</keyword>
<proteinExistence type="inferred from homology"/>
<dbReference type="InterPro" id="IPR020751">
    <property type="entry name" value="aa-tRNA-synth_I_codon-bd_sub2"/>
</dbReference>
<protein>
    <recommendedName>
        <fullName evidence="10">Glutamate--tRNA ligase</fullName>
        <ecNumber evidence="10">6.1.1.17</ecNumber>
    </recommendedName>
    <alternativeName>
        <fullName evidence="10">Glutamyl-tRNA synthetase</fullName>
        <shortName evidence="10">GluRS</shortName>
    </alternativeName>
</protein>
<dbReference type="PATRIC" id="fig|1006576.9.peg.620"/>
<accession>A0A0C7P120</accession>
<comment type="function">
    <text evidence="10">Catalyzes the attachment of glutamate to tRNA(Glu) in a two-step reaction: glutamate is first activated by ATP to form Glu-AMP and then transferred to the acceptor end of tRNA(Glu).</text>
</comment>
<evidence type="ECO:0000256" key="8">
    <source>
        <dbReference type="ARBA" id="ARBA00022917"/>
    </source>
</evidence>
<dbReference type="Gene3D" id="3.90.800.10">
    <property type="entry name" value="Glutamyl-tRNA Synthetase, Domain 3"/>
    <property type="match status" value="1"/>
</dbReference>
<feature type="short sequence motif" description="'KMSKS' region" evidence="10">
    <location>
        <begin position="232"/>
        <end position="236"/>
    </location>
</feature>
<evidence type="ECO:0000313" key="14">
    <source>
        <dbReference type="Proteomes" id="UP000032809"/>
    </source>
</evidence>
<dbReference type="PROSITE" id="PS00178">
    <property type="entry name" value="AA_TRNA_LIGASE_I"/>
    <property type="match status" value="1"/>
</dbReference>
<comment type="subcellular location">
    <subcellularLocation>
        <location evidence="1 10">Cytoplasm</location>
    </subcellularLocation>
</comment>
<dbReference type="GO" id="GO:0005524">
    <property type="term" value="F:ATP binding"/>
    <property type="evidence" value="ECO:0007669"/>
    <property type="project" value="UniProtKB-UniRule"/>
</dbReference>
<dbReference type="PANTHER" id="PTHR43311">
    <property type="entry name" value="GLUTAMATE--TRNA LIGASE"/>
    <property type="match status" value="1"/>
</dbReference>
<dbReference type="InterPro" id="IPR033910">
    <property type="entry name" value="GluRS_core"/>
</dbReference>
<dbReference type="Proteomes" id="UP000032809">
    <property type="component" value="Chromosome I"/>
</dbReference>
<evidence type="ECO:0000256" key="4">
    <source>
        <dbReference type="ARBA" id="ARBA00022490"/>
    </source>
</evidence>
<dbReference type="EC" id="6.1.1.17" evidence="10"/>
<dbReference type="RefSeq" id="WP_045087491.1">
    <property type="nucleotide sequence ID" value="NZ_LN824141.1"/>
</dbReference>
<keyword evidence="8 10" id="KW-0648">Protein biosynthesis</keyword>
<evidence type="ECO:0000256" key="6">
    <source>
        <dbReference type="ARBA" id="ARBA00022741"/>
    </source>
</evidence>
<dbReference type="GO" id="GO:0004818">
    <property type="term" value="F:glutamate-tRNA ligase activity"/>
    <property type="evidence" value="ECO:0007669"/>
    <property type="project" value="UniProtKB-UniRule"/>
</dbReference>
<dbReference type="InterPro" id="IPR020058">
    <property type="entry name" value="Glu/Gln-tRNA-synth_Ib_cat-dom"/>
</dbReference>
<evidence type="ECO:0000259" key="11">
    <source>
        <dbReference type="Pfam" id="PF00749"/>
    </source>
</evidence>
<evidence type="ECO:0000256" key="1">
    <source>
        <dbReference type="ARBA" id="ARBA00004496"/>
    </source>
</evidence>
<dbReference type="AlphaFoldDB" id="A0A0C7P120"/>
<dbReference type="Pfam" id="PF19269">
    <property type="entry name" value="Anticodon_2"/>
    <property type="match status" value="1"/>
</dbReference>
<dbReference type="Gene3D" id="1.10.10.350">
    <property type="match status" value="1"/>
</dbReference>
<comment type="subunit">
    <text evidence="3 10">Monomer.</text>
</comment>
<feature type="binding site" evidence="10">
    <location>
        <position position="235"/>
    </location>
    <ligand>
        <name>ATP</name>
        <dbReference type="ChEBI" id="CHEBI:30616"/>
    </ligand>
</feature>
<evidence type="ECO:0000256" key="5">
    <source>
        <dbReference type="ARBA" id="ARBA00022598"/>
    </source>
</evidence>
<feature type="domain" description="Glutamyl/glutaminyl-tRNA synthetase class Ib catalytic" evidence="11">
    <location>
        <begin position="1"/>
        <end position="299"/>
    </location>
</feature>
<dbReference type="GO" id="GO:0000049">
    <property type="term" value="F:tRNA binding"/>
    <property type="evidence" value="ECO:0007669"/>
    <property type="project" value="InterPro"/>
</dbReference>
<dbReference type="Gene3D" id="1.10.1160.10">
    <property type="entry name" value="Glutamyl-trna Synthetase, Domain 2"/>
    <property type="match status" value="1"/>
</dbReference>
<keyword evidence="5 10" id="KW-0436">Ligase</keyword>
<gene>
    <name evidence="13" type="primary">gltX3</name>
    <name evidence="10" type="synonym">gltX</name>
    <name evidence="13" type="ORF">DTL3_0639</name>
</gene>
<evidence type="ECO:0000256" key="3">
    <source>
        <dbReference type="ARBA" id="ARBA00011245"/>
    </source>
</evidence>
<organism evidence="13 14">
    <name type="scientific">Defluviitoga tunisiensis</name>
    <dbReference type="NCBI Taxonomy" id="1006576"/>
    <lineage>
        <taxon>Bacteria</taxon>
        <taxon>Thermotogati</taxon>
        <taxon>Thermotogota</taxon>
        <taxon>Thermotogae</taxon>
        <taxon>Petrotogales</taxon>
        <taxon>Petrotogaceae</taxon>
        <taxon>Defluviitoga</taxon>
    </lineage>
</organism>
<feature type="domain" description="Aminoacyl-tRNA synthetase class I anticodon-binding" evidence="12">
    <location>
        <begin position="321"/>
        <end position="456"/>
    </location>
</feature>
<keyword evidence="4 10" id="KW-0963">Cytoplasm</keyword>
<dbReference type="PRINTS" id="PR00987">
    <property type="entry name" value="TRNASYNTHGLU"/>
</dbReference>
<dbReference type="Pfam" id="PF00749">
    <property type="entry name" value="tRNA-synt_1c"/>
    <property type="match status" value="1"/>
</dbReference>
<evidence type="ECO:0000256" key="7">
    <source>
        <dbReference type="ARBA" id="ARBA00022840"/>
    </source>
</evidence>
<sequence>MVRVRFAPSPTGNLHVGGLRTALFNWYFAKKNDGKFILRIEDTDTERSKIEYENAIIEELRWAGLDYDEGVDKKGKYGPYRQSERLDIYKKYIDQLLKEDKAYYSVYKGEEIVFEGNPLPNKYKTDSNDNYSIVVKFKVEKGKIISFNDLIRGLIEFNTDNIDDFVILRSNGVAVYNFCVVIDDYLMKISHVIRGEDHISNTPKQILLYNALSFNLPEFAHLPLIVGEDKTPLSKRHGEVSISYFRKEGYLPKALLNYLSLLGWNANEQIFDFREKYKDFDIKSVSKSPTVFDYNKLLWTNEVHLRNNPIDEVYQNFLDWSNYCKIKIAAEDTYIKRVIEISRQKVQTLKELYEFSRNFFIDDFEYEEEFVKKYMCKPWFKEVIETTIDQLQQLDYFEINNIENTLKQIAALNITGKKNVFQSIRGSILGKLVTPGLYESIKVLGKEQTINRLKKAVDFSNNINR</sequence>
<dbReference type="InterPro" id="IPR014729">
    <property type="entry name" value="Rossmann-like_a/b/a_fold"/>
</dbReference>
<dbReference type="NCBIfam" id="TIGR00464">
    <property type="entry name" value="gltX_bact"/>
    <property type="match status" value="1"/>
</dbReference>
<name>A0A0C7P120_DEFTU</name>
<dbReference type="OrthoDB" id="9807503at2"/>
<dbReference type="Gene3D" id="3.40.50.620">
    <property type="entry name" value="HUPs"/>
    <property type="match status" value="1"/>
</dbReference>
<evidence type="ECO:0000256" key="10">
    <source>
        <dbReference type="HAMAP-Rule" id="MF_00022"/>
    </source>
</evidence>
<comment type="catalytic activity">
    <reaction evidence="10">
        <text>tRNA(Glu) + L-glutamate + ATP = L-glutamyl-tRNA(Glu) + AMP + diphosphate</text>
        <dbReference type="Rhea" id="RHEA:23540"/>
        <dbReference type="Rhea" id="RHEA-COMP:9663"/>
        <dbReference type="Rhea" id="RHEA-COMP:9680"/>
        <dbReference type="ChEBI" id="CHEBI:29985"/>
        <dbReference type="ChEBI" id="CHEBI:30616"/>
        <dbReference type="ChEBI" id="CHEBI:33019"/>
        <dbReference type="ChEBI" id="CHEBI:78442"/>
        <dbReference type="ChEBI" id="CHEBI:78520"/>
        <dbReference type="ChEBI" id="CHEBI:456215"/>
        <dbReference type="EC" id="6.1.1.17"/>
    </reaction>
</comment>
<dbReference type="GO" id="GO:0008270">
    <property type="term" value="F:zinc ion binding"/>
    <property type="evidence" value="ECO:0007669"/>
    <property type="project" value="InterPro"/>
</dbReference>
<dbReference type="InterPro" id="IPR000924">
    <property type="entry name" value="Glu/Gln-tRNA-synth"/>
</dbReference>
<dbReference type="FunFam" id="3.40.50.620:FF:000007">
    <property type="entry name" value="Glutamate--tRNA ligase"/>
    <property type="match status" value="1"/>
</dbReference>
<keyword evidence="14" id="KW-1185">Reference proteome</keyword>
<dbReference type="InterPro" id="IPR008925">
    <property type="entry name" value="aa_tRNA-synth_I_cd-bd_sf"/>
</dbReference>
<dbReference type="STRING" id="1006576.DTL3_0639"/>
<dbReference type="GO" id="GO:0005829">
    <property type="term" value="C:cytosol"/>
    <property type="evidence" value="ECO:0007669"/>
    <property type="project" value="TreeGrafter"/>
</dbReference>
<dbReference type="CDD" id="cd00808">
    <property type="entry name" value="GluRS_core"/>
    <property type="match status" value="1"/>
</dbReference>
<keyword evidence="6 10" id="KW-0547">Nucleotide-binding</keyword>
<evidence type="ECO:0000259" key="12">
    <source>
        <dbReference type="Pfam" id="PF19269"/>
    </source>
</evidence>
<evidence type="ECO:0000256" key="2">
    <source>
        <dbReference type="ARBA" id="ARBA00007894"/>
    </source>
</evidence>
<evidence type="ECO:0000313" key="13">
    <source>
        <dbReference type="EMBL" id="CEP77950.1"/>
    </source>
</evidence>
<dbReference type="InterPro" id="IPR004527">
    <property type="entry name" value="Glu-tRNA-ligase_bac/mito"/>
</dbReference>
<dbReference type="SUPFAM" id="SSF48163">
    <property type="entry name" value="An anticodon-binding domain of class I aminoacyl-tRNA synthetases"/>
    <property type="match status" value="1"/>
</dbReference>
<dbReference type="PANTHER" id="PTHR43311:SF2">
    <property type="entry name" value="GLUTAMATE--TRNA LIGASE, MITOCHONDRIAL-RELATED"/>
    <property type="match status" value="1"/>
</dbReference>
<dbReference type="SUPFAM" id="SSF52374">
    <property type="entry name" value="Nucleotidylyl transferase"/>
    <property type="match status" value="1"/>
</dbReference>
<dbReference type="HAMAP" id="MF_00022">
    <property type="entry name" value="Glu_tRNA_synth_type1"/>
    <property type="match status" value="1"/>
</dbReference>
<dbReference type="InterPro" id="IPR049940">
    <property type="entry name" value="GluQ/Sye"/>
</dbReference>
<keyword evidence="7 10" id="KW-0067">ATP-binding</keyword>
<dbReference type="GO" id="GO:0006424">
    <property type="term" value="P:glutamyl-tRNA aminoacylation"/>
    <property type="evidence" value="ECO:0007669"/>
    <property type="project" value="UniProtKB-UniRule"/>
</dbReference>
<dbReference type="KEGG" id="dtn:DTL3_0639"/>
<reference evidence="14" key="1">
    <citation type="submission" date="2014-11" db="EMBL/GenBank/DDBJ databases">
        <authorList>
            <person name="Wibberg D."/>
        </authorList>
    </citation>
    <scope>NUCLEOTIDE SEQUENCE [LARGE SCALE GENOMIC DNA]</scope>
    <source>
        <strain evidence="14">L3</strain>
    </source>
</reference>
<evidence type="ECO:0000256" key="9">
    <source>
        <dbReference type="ARBA" id="ARBA00023146"/>
    </source>
</evidence>
<dbReference type="InterPro" id="IPR020061">
    <property type="entry name" value="Glu_tRNA_lig_a-bdl"/>
</dbReference>
<comment type="caution">
    <text evidence="10">Lacks conserved residue(s) required for the propagation of feature annotation.</text>
</comment>
<feature type="short sequence motif" description="'HIGH' region" evidence="10">
    <location>
        <begin position="8"/>
        <end position="18"/>
    </location>
</feature>
<dbReference type="Gene3D" id="1.10.8.70">
    <property type="entry name" value="Glutamate-tRNA synthetase, class I, anticodon-binding domain 1"/>
    <property type="match status" value="1"/>
</dbReference>
<dbReference type="EMBL" id="LN824141">
    <property type="protein sequence ID" value="CEP77950.1"/>
    <property type="molecule type" value="Genomic_DNA"/>
</dbReference>
<dbReference type="InterPro" id="IPR001412">
    <property type="entry name" value="aa-tRNA-synth_I_CS"/>
</dbReference>